<dbReference type="NCBIfam" id="TIGR01420">
    <property type="entry name" value="pilT_fam"/>
    <property type="match status" value="1"/>
</dbReference>
<dbReference type="RefSeq" id="WP_099542255.1">
    <property type="nucleotide sequence ID" value="NZ_PEBQ01000199.1"/>
</dbReference>
<dbReference type="PANTHER" id="PTHR30486:SF12">
    <property type="entry name" value="TYPE IV PILUS ATPASE PILU"/>
    <property type="match status" value="1"/>
</dbReference>
<comment type="similarity">
    <text evidence="1">Belongs to the GSP E family.</text>
</comment>
<feature type="compositionally biased region" description="Acidic residues" evidence="2">
    <location>
        <begin position="824"/>
        <end position="835"/>
    </location>
</feature>
<dbReference type="PANTHER" id="PTHR30486">
    <property type="entry name" value="TWITCHING MOTILITY PROTEIN PILT"/>
    <property type="match status" value="1"/>
</dbReference>
<accession>A0A2G4RAF4</accession>
<dbReference type="InterPro" id="IPR027417">
    <property type="entry name" value="P-loop_NTPase"/>
</dbReference>
<dbReference type="OrthoDB" id="9804785at2"/>
<dbReference type="GO" id="GO:0016887">
    <property type="term" value="F:ATP hydrolysis activity"/>
    <property type="evidence" value="ECO:0007669"/>
    <property type="project" value="InterPro"/>
</dbReference>
<dbReference type="AlphaFoldDB" id="A0A2G4RAF4"/>
<reference evidence="4 5" key="1">
    <citation type="submission" date="2017-10" db="EMBL/GenBank/DDBJ databases">
        <title>Genomic analysis of the genus Acetobacter.</title>
        <authorList>
            <person name="Kim K.H."/>
            <person name="Chun B.H."/>
            <person name="Son A.R."/>
            <person name="Jeon C.O."/>
        </authorList>
    </citation>
    <scope>NUCLEOTIDE SEQUENCE [LARGE SCALE GENOMIC DNA]</scope>
    <source>
        <strain evidence="4 5">LHT 2458</strain>
    </source>
</reference>
<dbReference type="InterPro" id="IPR006321">
    <property type="entry name" value="PilT/PilU"/>
</dbReference>
<sequence length="835" mass="92180">MSDIEDDESLQIAKAIEAEKTKNLFSKGASIGFFPDFPPLLIGEDIDTVLDWCIQNRVKDTTIETGKQIWVLVGGRREAITHRRLDADEVAGILNYLYNADNAAGMVAGGDPIDFGYNVKIGKDKKKKINLRVNATGGRFSKTGGVALQITLRSTSDKPIPLDYLNVPPDIPRYFRAAQGLNIIAGPTGSGKSVLMSSLIDWRCRQKGAYEKVIEYAEPIETSYPDNEYPDSEVFQSEVGKHITIKGKINPDPALMWAAATANAVRRGPSIIVVGEARGYVTMDAMLRAAQTGHLVTSTVHTIGVAETISRIVMEFPIESRRTAALDLLAALNLVVCQLLVPRIGGGVVAVREYMLFDDRIKSILLASDYADWASIIREVLKSGRAIGQTMAQDASKLMSEGLITWDVCESVSARTSTDTPIERLARAPNILERIEEREKKPSADSSSDSLDMIRFLKRLQDDKADDLILNVAIPAKLKGAKGTFNISSSPLTDKAMDTMAGSMLLASHLSSFIKTKEFNRSLELPGIGRFRVNMFVQLDHTGMAIRRISTEMPTCEQLHLPEILRQIALMRRGIFLVTGETGSGKSTTLAAQINWRNRHAEGEHIICVENPVEYVHKPINCIITQREVGRDTESFEAAIVAALRQNPDCMQIGEIRTLEVMRQALIGSDTGHPVFGTLHANAADVAINRIIALFPYQEREMVLLTLSLNLKGIMTQRLLKRADGEGRVLASEMLLNKGKVTELIRKGKIHKIREVMRHSDEMWTLEQSMAHLVKDGLVKLEDALAESDWPEELMSLVSPSATDKTNTHIPLEISDDNTHADQNGDEDELGEPVI</sequence>
<feature type="domain" description="Bacterial type II secretion system protein E" evidence="3">
    <location>
        <begin position="565"/>
        <end position="729"/>
    </location>
</feature>
<evidence type="ECO:0000313" key="4">
    <source>
        <dbReference type="EMBL" id="PHY92745.1"/>
    </source>
</evidence>
<dbReference type="GO" id="GO:0005524">
    <property type="term" value="F:ATP binding"/>
    <property type="evidence" value="ECO:0007669"/>
    <property type="project" value="InterPro"/>
</dbReference>
<protein>
    <recommendedName>
        <fullName evidence="3">Bacterial type II secretion system protein E domain-containing protein</fullName>
    </recommendedName>
</protein>
<evidence type="ECO:0000259" key="3">
    <source>
        <dbReference type="Pfam" id="PF00437"/>
    </source>
</evidence>
<proteinExistence type="inferred from homology"/>
<keyword evidence="5" id="KW-1185">Reference proteome</keyword>
<evidence type="ECO:0000256" key="1">
    <source>
        <dbReference type="ARBA" id="ARBA00006611"/>
    </source>
</evidence>
<organism evidence="4 5">
    <name type="scientific">Acetobacter pomorum</name>
    <dbReference type="NCBI Taxonomy" id="65959"/>
    <lineage>
        <taxon>Bacteria</taxon>
        <taxon>Pseudomonadati</taxon>
        <taxon>Pseudomonadota</taxon>
        <taxon>Alphaproteobacteria</taxon>
        <taxon>Acetobacterales</taxon>
        <taxon>Acetobacteraceae</taxon>
        <taxon>Acetobacter</taxon>
    </lineage>
</organism>
<dbReference type="Pfam" id="PF00437">
    <property type="entry name" value="T2SSE"/>
    <property type="match status" value="2"/>
</dbReference>
<dbReference type="CDD" id="cd01131">
    <property type="entry name" value="PilT"/>
    <property type="match status" value="1"/>
</dbReference>
<dbReference type="InterPro" id="IPR001482">
    <property type="entry name" value="T2SS/T4SS_dom"/>
</dbReference>
<name>A0A2G4RAF4_9PROT</name>
<gene>
    <name evidence="4" type="ORF">CSR02_15215</name>
</gene>
<evidence type="ECO:0000313" key="5">
    <source>
        <dbReference type="Proteomes" id="UP000228751"/>
    </source>
</evidence>
<dbReference type="Proteomes" id="UP000228751">
    <property type="component" value="Unassembled WGS sequence"/>
</dbReference>
<feature type="region of interest" description="Disordered" evidence="2">
    <location>
        <begin position="801"/>
        <end position="835"/>
    </location>
</feature>
<dbReference type="SUPFAM" id="SSF52540">
    <property type="entry name" value="P-loop containing nucleoside triphosphate hydrolases"/>
    <property type="match status" value="2"/>
</dbReference>
<dbReference type="Gene3D" id="3.30.450.90">
    <property type="match status" value="2"/>
</dbReference>
<evidence type="ECO:0000256" key="2">
    <source>
        <dbReference type="SAM" id="MobiDB-lite"/>
    </source>
</evidence>
<feature type="domain" description="Bacterial type II secretion system protein E" evidence="3">
    <location>
        <begin position="170"/>
        <end position="344"/>
    </location>
</feature>
<dbReference type="InterPro" id="IPR050921">
    <property type="entry name" value="T4SS_GSP_E_ATPase"/>
</dbReference>
<dbReference type="Gene3D" id="3.40.50.300">
    <property type="entry name" value="P-loop containing nucleotide triphosphate hydrolases"/>
    <property type="match status" value="2"/>
</dbReference>
<comment type="caution">
    <text evidence="4">The sequence shown here is derived from an EMBL/GenBank/DDBJ whole genome shotgun (WGS) entry which is preliminary data.</text>
</comment>
<dbReference type="EMBL" id="PEBQ01000199">
    <property type="protein sequence ID" value="PHY92745.1"/>
    <property type="molecule type" value="Genomic_DNA"/>
</dbReference>